<evidence type="ECO:0000313" key="2">
    <source>
        <dbReference type="EMBL" id="ABC24444.1"/>
    </source>
</evidence>
<accession>Q2RN51</accession>
<dbReference type="InterPro" id="IPR036514">
    <property type="entry name" value="SGNH_hydro_sf"/>
</dbReference>
<dbReference type="Pfam" id="PF13472">
    <property type="entry name" value="Lipase_GDSL_2"/>
    <property type="match status" value="1"/>
</dbReference>
<dbReference type="Proteomes" id="UP000001929">
    <property type="component" value="Chromosome"/>
</dbReference>
<sequence length="201" mass="20918">MIPLAGPASAADPIVVSALGDSLTAGYNLPPETAFPVQLEAALRARGHDVRVINAGVSGDTSAGGLARLDWMLGDHPQAVIVELGANDGLRGLDPARTRENLDSLLGRLKAEGLPVLLTGMLAPPNLGRDYGAAFNGLFPDLAEKYDTLFYPFFLDGVARDPALTQPDGLHPTAEGVAVIVARILPQAEALIARARKAASP</sequence>
<dbReference type="PhylomeDB" id="Q2RN51"/>
<dbReference type="PANTHER" id="PTHR30383">
    <property type="entry name" value="THIOESTERASE 1/PROTEASE 1/LYSOPHOSPHOLIPASE L1"/>
    <property type="match status" value="1"/>
</dbReference>
<dbReference type="EC" id="3.1.1.2" evidence="2"/>
<keyword evidence="2" id="KW-0378">Hydrolase</keyword>
<dbReference type="PATRIC" id="fig|269796.9.peg.3772"/>
<evidence type="ECO:0000259" key="1">
    <source>
        <dbReference type="Pfam" id="PF13472"/>
    </source>
</evidence>
<name>Q2RN51_RHORT</name>
<dbReference type="PANTHER" id="PTHR30383:SF24">
    <property type="entry name" value="THIOESTERASE 1_PROTEASE 1_LYSOPHOSPHOLIPASE L1"/>
    <property type="match status" value="1"/>
</dbReference>
<dbReference type="AlphaFoldDB" id="Q2RN51"/>
<dbReference type="EMBL" id="CP000230">
    <property type="protein sequence ID" value="ABC24444.1"/>
    <property type="molecule type" value="Genomic_DNA"/>
</dbReference>
<proteinExistence type="predicted"/>
<evidence type="ECO:0000313" key="3">
    <source>
        <dbReference type="Proteomes" id="UP000001929"/>
    </source>
</evidence>
<dbReference type="GO" id="GO:0004622">
    <property type="term" value="F:phosphatidylcholine lysophospholipase activity"/>
    <property type="evidence" value="ECO:0007669"/>
    <property type="project" value="TreeGrafter"/>
</dbReference>
<reference evidence="2 3" key="1">
    <citation type="journal article" date="2011" name="Stand. Genomic Sci.">
        <title>Complete genome sequence of Rhodospirillum rubrum type strain (S1).</title>
        <authorList>
            <person name="Munk A.C."/>
            <person name="Copeland A."/>
            <person name="Lucas S."/>
            <person name="Lapidus A."/>
            <person name="Del Rio T.G."/>
            <person name="Barry K."/>
            <person name="Detter J.C."/>
            <person name="Hammon N."/>
            <person name="Israni S."/>
            <person name="Pitluck S."/>
            <person name="Brettin T."/>
            <person name="Bruce D."/>
            <person name="Han C."/>
            <person name="Tapia R."/>
            <person name="Gilna P."/>
            <person name="Schmutz J."/>
            <person name="Larimer F."/>
            <person name="Land M."/>
            <person name="Kyrpides N.C."/>
            <person name="Mavromatis K."/>
            <person name="Richardson P."/>
            <person name="Rohde M."/>
            <person name="Goker M."/>
            <person name="Klenk H.P."/>
            <person name="Zhang Y."/>
            <person name="Roberts G.P."/>
            <person name="Reslewic S."/>
            <person name="Schwartz D.C."/>
        </authorList>
    </citation>
    <scope>NUCLEOTIDE SEQUENCE [LARGE SCALE GENOMIC DNA]</scope>
    <source>
        <strain evidence="3">ATCC 11170 / ATH 1.1.1 / DSM 467 / LMG 4362 / NCIMB 8255 / S1</strain>
    </source>
</reference>
<dbReference type="HOGENOM" id="CLU_051180_1_1_5"/>
<keyword evidence="3" id="KW-1185">Reference proteome</keyword>
<dbReference type="InterPro" id="IPR013830">
    <property type="entry name" value="SGNH_hydro"/>
</dbReference>
<dbReference type="EnsemblBacteria" id="ABC24444">
    <property type="protein sequence ID" value="ABC24444"/>
    <property type="gene ID" value="Rru_A3650"/>
</dbReference>
<gene>
    <name evidence="2" type="ordered locus">Rru_A3650</name>
</gene>
<dbReference type="CDD" id="cd01822">
    <property type="entry name" value="Lysophospholipase_L1_like"/>
    <property type="match status" value="1"/>
</dbReference>
<dbReference type="KEGG" id="rru:Rru_A3650"/>
<dbReference type="InterPro" id="IPR051532">
    <property type="entry name" value="Ester_Hydrolysis_Enzymes"/>
</dbReference>
<dbReference type="GO" id="GO:0004064">
    <property type="term" value="F:arylesterase activity"/>
    <property type="evidence" value="ECO:0007669"/>
    <property type="project" value="UniProtKB-EC"/>
</dbReference>
<dbReference type="SUPFAM" id="SSF52266">
    <property type="entry name" value="SGNH hydrolase"/>
    <property type="match status" value="1"/>
</dbReference>
<dbReference type="eggNOG" id="COG2755">
    <property type="taxonomic scope" value="Bacteria"/>
</dbReference>
<dbReference type="Gene3D" id="3.40.50.1110">
    <property type="entry name" value="SGNH hydrolase"/>
    <property type="match status" value="1"/>
</dbReference>
<dbReference type="STRING" id="269796.Rru_A3650"/>
<protein>
    <submittedName>
        <fullName evidence="2">Lipolytic enzyme, G-D-S-L</fullName>
        <ecNumber evidence="2">3.1.1.2</ecNumber>
    </submittedName>
</protein>
<feature type="domain" description="SGNH hydrolase-type esterase" evidence="1">
    <location>
        <begin position="18"/>
        <end position="178"/>
    </location>
</feature>
<organism evidence="2 3">
    <name type="scientific">Rhodospirillum rubrum (strain ATCC 11170 / ATH 1.1.1 / DSM 467 / LMG 4362 / NCIMB 8255 / S1)</name>
    <dbReference type="NCBI Taxonomy" id="269796"/>
    <lineage>
        <taxon>Bacteria</taxon>
        <taxon>Pseudomonadati</taxon>
        <taxon>Pseudomonadota</taxon>
        <taxon>Alphaproteobacteria</taxon>
        <taxon>Rhodospirillales</taxon>
        <taxon>Rhodospirillaceae</taxon>
        <taxon>Rhodospirillum</taxon>
    </lineage>
</organism>